<feature type="region of interest" description="Disordered" evidence="8">
    <location>
        <begin position="783"/>
        <end position="804"/>
    </location>
</feature>
<keyword evidence="3" id="KW-0227">DNA damage</keyword>
<evidence type="ECO:0000256" key="8">
    <source>
        <dbReference type="SAM" id="MobiDB-lite"/>
    </source>
</evidence>
<feature type="compositionally biased region" description="Basic and acidic residues" evidence="8">
    <location>
        <begin position="1075"/>
        <end position="1086"/>
    </location>
</feature>
<feature type="region of interest" description="Disordered" evidence="8">
    <location>
        <begin position="1420"/>
        <end position="1472"/>
    </location>
</feature>
<dbReference type="InterPro" id="IPR018574">
    <property type="entry name" value="Structure-sp_endonuc_su_Slx4"/>
</dbReference>
<dbReference type="CDD" id="cd22999">
    <property type="entry name" value="SAP_SLX4"/>
    <property type="match status" value="1"/>
</dbReference>
<dbReference type="GO" id="GO:0033557">
    <property type="term" value="C:Slx1-Slx4 complex"/>
    <property type="evidence" value="ECO:0007669"/>
    <property type="project" value="InterPro"/>
</dbReference>
<proteinExistence type="inferred from homology"/>
<sequence length="1562" mass="178086">MDIGKNKLHKPSSPNRRLRLKKSYEESIDNKTYLSNNSNNENKKNDTACTSQSPCDDDSIWDFKSPKRKNAVQTKIINSNKLSNKSKKKVLGTKSKVINNGRKVEERGNKLQNKKIQHDIQQPSIESSFFKSEKKEIDSPQSSTNVKTAYVCPLCFKNLKDGSLQTIHMKSCAIKNNVSTKTLMDAMELQERQAAERKSLGLISAPILQDKKPVSRKMASHEDPDLQLALALSKSLYEKEEMEEWDEAQIVAISSSSSLPDSNAEYPQKATLQSFGFTSNRNISPIKSWPTNKIRKKGKPIAPTILQRRTAAEKERILTERIAEILMDYKDFTQRLQEEQANNIKEKIVLKNQLLQQMYQTENTLWNRTRLTPTQKVFYVKQLSPHITPLEKKEQKLSEEQNIKKLMGQNIDNKTLDNQQIMEMKEIKDIKLMDNNEELISLNAAKTCCKEKTFLDILATSWRNMLNDSSASDIIIFVKNARHIWAHKLVFYARCTSILLDVTSNDTEFSTAKEKICWNDIDYDVASAFLEFVYCGIINEHSKIFSSDTSLSDIRFLARKYKVNDLFVYLRQKEFKFNITEIKHETCGKSTENVYADMEKVLNVSKAGNSSFNASPNCTRDDSENIQCPQRMLLQENVNDNLHSHEDNYISAKDSCILQDEKLASIRVSEEINSRSNTPANWEISNASPDMFDDTPDMIKRKSPAHSNDHEDSNIHILLSLIKQDKDVDICSQTSLTEKRQSAEYSELDKDISINLENVKQNVMEIDSDSESNSRRSFIDNIHENSLIDTPQSSKPKSIQDSSLKLTKQKSNLTLFIEEMQRQNAKLDLDLDSDIEYPAEITPIRHKNPFHIGRHDNSEDSQSYNDNVEQSIDAEKKPGRLSIIEQRMRSYADKNPEFYSHLSNKDVGIKQTSTLHIQDDNVPTSKMTMESSCNNTQSFTSSAEKDVNISKQIAVTMPLAVCSPHIETANQSLNEIVLDAETDEEEISMYSKYMKDHKENSIANYRTAIRKTGLNDSLSNKNTSSDSISKNSDINDTENDVLDESVLTQKDADIIVSSDTEVESISSSVSHPVVSKKDDSDHEDIVPHSTQQSKRITEYNKQDIENKKSNQFIRVGDTSKAVITDLEEEKDFNSSTKSNREGFNASNTEMASNDIDCNMIFMQKEFRFNESSDDQKKKSISNPIMVPSSPEFVGTENIFLDVEYCGELISETNTRESRKSGKFSLNFEDEIYLANVDVDMYGKHSLEKSQSTSVLNTTEVKKDNARRRTNKNNDENIRVNNATANNDVILVCENLDRNAMFLTQNFGSVRKFQRKSLSEGQINMNRLHNREASTHTSVQFKCNYSENIGNTKTTLKIIEKDVTPSPDYNGMKSPELHKEMKKYGLKVQKRSRAVKLLTHIYNELHPLVPTAEITSIQGVTEISSDEDESPPSKKRNVDNNSLEKSSNAEDNDDKLLCSQNSDSDISSGKDPIGKEMELSETESLPENPSNIAEAFTGLLDVDKDLHNKILQYEPVNIKELHHTLRTHGFKCKLSNFMNFLDEQCITFYIPEQRENARTRRKT</sequence>
<evidence type="ECO:0000259" key="9">
    <source>
        <dbReference type="PROSITE" id="PS50097"/>
    </source>
</evidence>
<name>A0AAV2NVL1_9HYME</name>
<keyword evidence="4" id="KW-0233">DNA recombination</keyword>
<evidence type="ECO:0000256" key="3">
    <source>
        <dbReference type="ARBA" id="ARBA00022763"/>
    </source>
</evidence>
<dbReference type="PROSITE" id="PS50097">
    <property type="entry name" value="BTB"/>
    <property type="match status" value="1"/>
</dbReference>
<evidence type="ECO:0000256" key="7">
    <source>
        <dbReference type="ARBA" id="ARBA00029496"/>
    </source>
</evidence>
<keyword evidence="11" id="KW-1185">Reference proteome</keyword>
<dbReference type="EMBL" id="OZ034827">
    <property type="protein sequence ID" value="CAL1683428.1"/>
    <property type="molecule type" value="Genomic_DNA"/>
</dbReference>
<dbReference type="Pfam" id="PF09494">
    <property type="entry name" value="Slx4"/>
    <property type="match status" value="1"/>
</dbReference>
<evidence type="ECO:0000313" key="10">
    <source>
        <dbReference type="EMBL" id="CAL1683428.1"/>
    </source>
</evidence>
<comment type="subcellular location">
    <subcellularLocation>
        <location evidence="1">Nucleus</location>
    </subcellularLocation>
</comment>
<dbReference type="Pfam" id="PF00651">
    <property type="entry name" value="BTB"/>
    <property type="match status" value="1"/>
</dbReference>
<dbReference type="InterPro" id="IPR000210">
    <property type="entry name" value="BTB/POZ_dom"/>
</dbReference>
<feature type="compositionally biased region" description="Low complexity" evidence="8">
    <location>
        <begin position="1015"/>
        <end position="1034"/>
    </location>
</feature>
<dbReference type="GO" id="GO:0006260">
    <property type="term" value="P:DNA replication"/>
    <property type="evidence" value="ECO:0007669"/>
    <property type="project" value="InterPro"/>
</dbReference>
<dbReference type="Gene3D" id="3.30.710.10">
    <property type="entry name" value="Potassium Channel Kv1.1, Chain A"/>
    <property type="match status" value="1"/>
</dbReference>
<organism evidence="10 11">
    <name type="scientific">Lasius platythorax</name>
    <dbReference type="NCBI Taxonomy" id="488582"/>
    <lineage>
        <taxon>Eukaryota</taxon>
        <taxon>Metazoa</taxon>
        <taxon>Ecdysozoa</taxon>
        <taxon>Arthropoda</taxon>
        <taxon>Hexapoda</taxon>
        <taxon>Insecta</taxon>
        <taxon>Pterygota</taxon>
        <taxon>Neoptera</taxon>
        <taxon>Endopterygota</taxon>
        <taxon>Hymenoptera</taxon>
        <taxon>Apocrita</taxon>
        <taxon>Aculeata</taxon>
        <taxon>Formicoidea</taxon>
        <taxon>Formicidae</taxon>
        <taxon>Formicinae</taxon>
        <taxon>Lasius</taxon>
        <taxon>Lasius</taxon>
    </lineage>
</organism>
<feature type="region of interest" description="Disordered" evidence="8">
    <location>
        <begin position="847"/>
        <end position="868"/>
    </location>
</feature>
<feature type="compositionally biased region" description="Polar residues" evidence="8">
    <location>
        <begin position="787"/>
        <end position="804"/>
    </location>
</feature>
<dbReference type="PANTHER" id="PTHR21541:SF3">
    <property type="entry name" value="STRUCTURE-SPECIFIC ENDONUCLEASE SUBUNIT SLX4"/>
    <property type="match status" value="1"/>
</dbReference>
<reference evidence="10" key="1">
    <citation type="submission" date="2024-04" db="EMBL/GenBank/DDBJ databases">
        <authorList>
            <consortium name="Molecular Ecology Group"/>
        </authorList>
    </citation>
    <scope>NUCLEOTIDE SEQUENCE</scope>
</reference>
<keyword evidence="5" id="KW-0234">DNA repair</keyword>
<evidence type="ECO:0000256" key="4">
    <source>
        <dbReference type="ARBA" id="ARBA00023172"/>
    </source>
</evidence>
<feature type="region of interest" description="Disordered" evidence="8">
    <location>
        <begin position="1066"/>
        <end position="1093"/>
    </location>
</feature>
<dbReference type="GO" id="GO:0006281">
    <property type="term" value="P:DNA repair"/>
    <property type="evidence" value="ECO:0007669"/>
    <property type="project" value="UniProtKB-KW"/>
</dbReference>
<dbReference type="SUPFAM" id="SSF54695">
    <property type="entry name" value="POZ domain"/>
    <property type="match status" value="1"/>
</dbReference>
<dbReference type="GO" id="GO:0000712">
    <property type="term" value="P:resolution of meiotic recombination intermediates"/>
    <property type="evidence" value="ECO:0007669"/>
    <property type="project" value="TreeGrafter"/>
</dbReference>
<evidence type="ECO:0000313" key="11">
    <source>
        <dbReference type="Proteomes" id="UP001497644"/>
    </source>
</evidence>
<feature type="compositionally biased region" description="Polar residues" evidence="8">
    <location>
        <begin position="1457"/>
        <end position="1466"/>
    </location>
</feature>
<feature type="domain" description="BTB" evidence="9">
    <location>
        <begin position="472"/>
        <end position="542"/>
    </location>
</feature>
<comment type="similarity">
    <text evidence="2">Belongs to the SLX4 family.</text>
</comment>
<feature type="region of interest" description="Disordered" evidence="8">
    <location>
        <begin position="26"/>
        <end position="55"/>
    </location>
</feature>
<dbReference type="Proteomes" id="UP001497644">
    <property type="component" value="Chromosome 4"/>
</dbReference>
<evidence type="ECO:0000256" key="2">
    <source>
        <dbReference type="ARBA" id="ARBA00006661"/>
    </source>
</evidence>
<evidence type="ECO:0000256" key="5">
    <source>
        <dbReference type="ARBA" id="ARBA00023204"/>
    </source>
</evidence>
<evidence type="ECO:0000256" key="1">
    <source>
        <dbReference type="ARBA" id="ARBA00004123"/>
    </source>
</evidence>
<evidence type="ECO:0000256" key="6">
    <source>
        <dbReference type="ARBA" id="ARBA00023242"/>
    </source>
</evidence>
<keyword evidence="6" id="KW-0539">Nucleus</keyword>
<accession>A0AAV2NVL1</accession>
<feature type="region of interest" description="Disordered" evidence="8">
    <location>
        <begin position="1015"/>
        <end position="1036"/>
    </location>
</feature>
<protein>
    <recommendedName>
        <fullName evidence="7">Structure-specific endonuclease subunit SLX4</fullName>
    </recommendedName>
</protein>
<dbReference type="InterPro" id="IPR011333">
    <property type="entry name" value="SKP1/BTB/POZ_sf"/>
</dbReference>
<dbReference type="PANTHER" id="PTHR21541">
    <property type="entry name" value="BTB POZ DOMAIN CONTAINING 12"/>
    <property type="match status" value="1"/>
</dbReference>
<gene>
    <name evidence="10" type="ORF">LPLAT_LOCUS9153</name>
</gene>